<organism evidence="2 3">
    <name type="scientific">Aneurinibacillus danicus</name>
    <dbReference type="NCBI Taxonomy" id="267746"/>
    <lineage>
        <taxon>Bacteria</taxon>
        <taxon>Bacillati</taxon>
        <taxon>Bacillota</taxon>
        <taxon>Bacilli</taxon>
        <taxon>Bacillales</taxon>
        <taxon>Paenibacillaceae</taxon>
        <taxon>Aneurinibacillus group</taxon>
        <taxon>Aneurinibacillus</taxon>
    </lineage>
</organism>
<keyword evidence="1" id="KW-0472">Membrane</keyword>
<name>A0A511V6Z4_9BACL</name>
<evidence type="ECO:0000313" key="3">
    <source>
        <dbReference type="Proteomes" id="UP000321157"/>
    </source>
</evidence>
<gene>
    <name evidence="2" type="ORF">ADA01nite_13710</name>
</gene>
<keyword evidence="1" id="KW-0812">Transmembrane</keyword>
<evidence type="ECO:0000256" key="1">
    <source>
        <dbReference type="SAM" id="Phobius"/>
    </source>
</evidence>
<evidence type="ECO:0000313" key="2">
    <source>
        <dbReference type="EMBL" id="GEN33911.1"/>
    </source>
</evidence>
<proteinExistence type="predicted"/>
<feature type="transmembrane region" description="Helical" evidence="1">
    <location>
        <begin position="16"/>
        <end position="39"/>
    </location>
</feature>
<protein>
    <submittedName>
        <fullName evidence="2">Uncharacterized protein</fullName>
    </submittedName>
</protein>
<dbReference type="EMBL" id="BJXX01000057">
    <property type="protein sequence ID" value="GEN33911.1"/>
    <property type="molecule type" value="Genomic_DNA"/>
</dbReference>
<dbReference type="Proteomes" id="UP000321157">
    <property type="component" value="Unassembled WGS sequence"/>
</dbReference>
<dbReference type="AlphaFoldDB" id="A0A511V6Z4"/>
<reference evidence="2 3" key="1">
    <citation type="submission" date="2019-07" db="EMBL/GenBank/DDBJ databases">
        <title>Whole genome shotgun sequence of Aneurinibacillus danicus NBRC 102444.</title>
        <authorList>
            <person name="Hosoyama A."/>
            <person name="Uohara A."/>
            <person name="Ohji S."/>
            <person name="Ichikawa N."/>
        </authorList>
    </citation>
    <scope>NUCLEOTIDE SEQUENCE [LARGE SCALE GENOMIC DNA]</scope>
    <source>
        <strain evidence="2 3">NBRC 102444</strain>
    </source>
</reference>
<accession>A0A511V6Z4</accession>
<sequence>MDVFEFFYRRRNNQPMYYFMIGALVTGIVMMGLGFWYMVRL</sequence>
<keyword evidence="1" id="KW-1133">Transmembrane helix</keyword>
<dbReference type="RefSeq" id="WP_281285992.1">
    <property type="nucleotide sequence ID" value="NZ_BJXX01000057.1"/>
</dbReference>
<comment type="caution">
    <text evidence="2">The sequence shown here is derived from an EMBL/GenBank/DDBJ whole genome shotgun (WGS) entry which is preliminary data.</text>
</comment>
<keyword evidence="3" id="KW-1185">Reference proteome</keyword>